<dbReference type="RefSeq" id="WP_380186234.1">
    <property type="nucleotide sequence ID" value="NZ_JBHTBQ010000006.1"/>
</dbReference>
<dbReference type="Proteomes" id="UP001596473">
    <property type="component" value="Unassembled WGS sequence"/>
</dbReference>
<evidence type="ECO:0000313" key="2">
    <source>
        <dbReference type="EMBL" id="MFC7419014.1"/>
    </source>
</evidence>
<gene>
    <name evidence="2" type="ORF">ACFQNF_03895</name>
</gene>
<name>A0ABW2QU39_9NEIS</name>
<keyword evidence="1" id="KW-0812">Transmembrane</keyword>
<feature type="transmembrane region" description="Helical" evidence="1">
    <location>
        <begin position="12"/>
        <end position="29"/>
    </location>
</feature>
<proteinExistence type="predicted"/>
<dbReference type="EMBL" id="JBHTBQ010000006">
    <property type="protein sequence ID" value="MFC7419014.1"/>
    <property type="molecule type" value="Genomic_DNA"/>
</dbReference>
<evidence type="ECO:0000313" key="3">
    <source>
        <dbReference type="Proteomes" id="UP001596473"/>
    </source>
</evidence>
<protein>
    <recommendedName>
        <fullName evidence="4">Lipoprotein</fullName>
    </recommendedName>
</protein>
<reference evidence="3" key="1">
    <citation type="journal article" date="2019" name="Int. J. Syst. Evol. Microbiol.">
        <title>The Global Catalogue of Microorganisms (GCM) 10K type strain sequencing project: providing services to taxonomists for standard genome sequencing and annotation.</title>
        <authorList>
            <consortium name="The Broad Institute Genomics Platform"/>
            <consortium name="The Broad Institute Genome Sequencing Center for Infectious Disease"/>
            <person name="Wu L."/>
            <person name="Ma J."/>
        </authorList>
    </citation>
    <scope>NUCLEOTIDE SEQUENCE [LARGE SCALE GENOMIC DNA]</scope>
    <source>
        <strain evidence="3">CCUG 62945</strain>
    </source>
</reference>
<evidence type="ECO:0000256" key="1">
    <source>
        <dbReference type="SAM" id="Phobius"/>
    </source>
</evidence>
<keyword evidence="3" id="KW-1185">Reference proteome</keyword>
<organism evidence="2 3">
    <name type="scientific">Iodobacter arcticus</name>
    <dbReference type="NCBI Taxonomy" id="590593"/>
    <lineage>
        <taxon>Bacteria</taxon>
        <taxon>Pseudomonadati</taxon>
        <taxon>Pseudomonadota</taxon>
        <taxon>Betaproteobacteria</taxon>
        <taxon>Neisseriales</taxon>
        <taxon>Chitinibacteraceae</taxon>
        <taxon>Iodobacter</taxon>
    </lineage>
</organism>
<sequence length="193" mass="21919">MIGVNDWNRKVLFSIYYLIFSAFLCVLSACKAPNPKPNPPLTKPIKLDKSGQKVVIDFWSTPDDSHEKNILMLGVEFVEKDTNFDPDILRETAPILKIKVKRLDGASVDEGVHFKYFSMDPNAPSLDKIKLANGSSEVTAYGNFFAYNDYYLASIDRKTPGFFRAEVEVLKDNPKFNNLNFNLFVAYRLYGGK</sequence>
<comment type="caution">
    <text evidence="2">The sequence shown here is derived from an EMBL/GenBank/DDBJ whole genome shotgun (WGS) entry which is preliminary data.</text>
</comment>
<accession>A0ABW2QU39</accession>
<keyword evidence="1" id="KW-0472">Membrane</keyword>
<evidence type="ECO:0008006" key="4">
    <source>
        <dbReference type="Google" id="ProtNLM"/>
    </source>
</evidence>
<keyword evidence="1" id="KW-1133">Transmembrane helix</keyword>